<sequence>MKTVSAIGIALLFACQSCSTTSEETTLAVENPGTVSVAESPQTFNLESSLSNSAVIGSSTNKILSTDTIRDNLFLSQYVSENRYLGTVIWTKENETFNPIWQDKDSSDFPPHTFSFVDFDRDGRKDLTLYFGQEEVYGTEVYLNQSSKDYRKENFKLAYQNWNDYSVIVDIDGDGVPELLDSGYEGTEHVEGPEFFLTDDVREQVHQKYDQIARVEGANNFTFNMPNYFKVFNSFVMDSIKVFAYDNGRFTDKTCMYTDYLDWRIGILKQMGTDNRNDSKRINELISYLEKKKTCN</sequence>
<dbReference type="RefSeq" id="WP_377510153.1">
    <property type="nucleotide sequence ID" value="NZ_JBHULU010000021.1"/>
</dbReference>
<accession>A0ABW5IRS4</accession>
<name>A0ABW5IRS4_9BACT</name>
<dbReference type="SUPFAM" id="SSF69318">
    <property type="entry name" value="Integrin alpha N-terminal domain"/>
    <property type="match status" value="1"/>
</dbReference>
<proteinExistence type="predicted"/>
<reference evidence="2" key="1">
    <citation type="journal article" date="2019" name="Int. J. Syst. Evol. Microbiol.">
        <title>The Global Catalogue of Microorganisms (GCM) 10K type strain sequencing project: providing services to taxonomists for standard genome sequencing and annotation.</title>
        <authorList>
            <consortium name="The Broad Institute Genomics Platform"/>
            <consortium name="The Broad Institute Genome Sequencing Center for Infectious Disease"/>
            <person name="Wu L."/>
            <person name="Ma J."/>
        </authorList>
    </citation>
    <scope>NUCLEOTIDE SEQUENCE [LARGE SCALE GENOMIC DNA]</scope>
    <source>
        <strain evidence="2">KCTC 42498</strain>
    </source>
</reference>
<organism evidence="1 2">
    <name type="scientific">Pontibacter locisalis</name>
    <dbReference type="NCBI Taxonomy" id="1719035"/>
    <lineage>
        <taxon>Bacteria</taxon>
        <taxon>Pseudomonadati</taxon>
        <taxon>Bacteroidota</taxon>
        <taxon>Cytophagia</taxon>
        <taxon>Cytophagales</taxon>
        <taxon>Hymenobacteraceae</taxon>
        <taxon>Pontibacter</taxon>
    </lineage>
</organism>
<comment type="caution">
    <text evidence="1">The sequence shown here is derived from an EMBL/GenBank/DDBJ whole genome shotgun (WGS) entry which is preliminary data.</text>
</comment>
<dbReference type="PROSITE" id="PS51257">
    <property type="entry name" value="PROKAR_LIPOPROTEIN"/>
    <property type="match status" value="1"/>
</dbReference>
<evidence type="ECO:0000313" key="1">
    <source>
        <dbReference type="EMBL" id="MFD2515434.1"/>
    </source>
</evidence>
<dbReference type="EMBL" id="JBHULU010000021">
    <property type="protein sequence ID" value="MFD2515434.1"/>
    <property type="molecule type" value="Genomic_DNA"/>
</dbReference>
<dbReference type="Proteomes" id="UP001597544">
    <property type="component" value="Unassembled WGS sequence"/>
</dbReference>
<dbReference type="InterPro" id="IPR028994">
    <property type="entry name" value="Integrin_alpha_N"/>
</dbReference>
<evidence type="ECO:0000313" key="2">
    <source>
        <dbReference type="Proteomes" id="UP001597544"/>
    </source>
</evidence>
<keyword evidence="2" id="KW-1185">Reference proteome</keyword>
<protein>
    <submittedName>
        <fullName evidence="1">FG-GAP repeat domain-containing protein</fullName>
    </submittedName>
</protein>
<gene>
    <name evidence="1" type="ORF">ACFSRY_16290</name>
</gene>